<evidence type="ECO:0000313" key="1">
    <source>
        <dbReference type="EMBL" id="RJP57005.1"/>
    </source>
</evidence>
<comment type="caution">
    <text evidence="1">The sequence shown here is derived from an EMBL/GenBank/DDBJ whole genome shotgun (WGS) entry which is preliminary data.</text>
</comment>
<evidence type="ECO:0000313" key="2">
    <source>
        <dbReference type="Proteomes" id="UP000266426"/>
    </source>
</evidence>
<dbReference type="Proteomes" id="UP000266426">
    <property type="component" value="Unassembled WGS sequence"/>
</dbReference>
<reference evidence="1 2" key="1">
    <citation type="journal article" date="2017" name="ISME J.">
        <title>Energy and carbon metabolisms in a deep terrestrial subsurface fluid microbial community.</title>
        <authorList>
            <person name="Momper L."/>
            <person name="Jungbluth S.P."/>
            <person name="Lee M.D."/>
            <person name="Amend J.P."/>
        </authorList>
    </citation>
    <scope>NUCLEOTIDE SEQUENCE [LARGE SCALE GENOMIC DNA]</scope>
    <source>
        <strain evidence="1">SURF_26</strain>
    </source>
</reference>
<dbReference type="InterPro" id="IPR021787">
    <property type="entry name" value="DUF3352"/>
</dbReference>
<dbReference type="EMBL" id="QZJZ01000087">
    <property type="protein sequence ID" value="RJP57005.1"/>
    <property type="molecule type" value="Genomic_DNA"/>
</dbReference>
<dbReference type="AlphaFoldDB" id="A0A3A4QSM8"/>
<sequence>MKKAIIGIGIGIAVAVIAIGVVVTVKKPGVISQLTKSQKDTPASVIPQDAVAYFGIYDVKENWNKFKKSNFWTNLAALPLWQDIQFEETMKTLQDEFKTQTGLELNEDNFMELFGQEFAFALFMGNERQSGPSAVILSKVGTKTRLATALISLSDQGDAQYEKIDYKGTTLYHMAGTEENPMDMTFTFVQNMMLMELGTENKNITAIVDLILSGDGKGSLKNHPRFKRVTAQEGESHMQVLYVNAKSILTSIDSPAMPELFQDEDVRNGIKTALSSLETIGGSAVVKPDGLFTKFVMVPNYDTDNEQLKKVWSSAPQPSKALGMVPRDTIFFSSSQSMDLAGMWNNWQENMIRQNAEQANAILTTVNTLETNLGMTLREDVFPVLSNELAYFIYDLDVQGFIPIPKLAVCFRITDAKKANDLMQRLVSSINNWVGGGAPVAGGETAPLLAIENASFMDVPVSVIKINQFPVPGLTPSYAILGDELIITSNSNTLNEIIAVANGKQDDLRDSENYGKVKDIFTEKNNQLSFVNVELAVTKVVDLCKWLIDLQEAAGETGGLDPETVALLKENLIPLVECFKSIKALAANTLFTSTGIEKVVVYRVEDF</sequence>
<accession>A0A3A4QSM8</accession>
<proteinExistence type="predicted"/>
<organism evidence="1 2">
    <name type="scientific">Candidatus Auribacter fodinae</name>
    <dbReference type="NCBI Taxonomy" id="2093366"/>
    <lineage>
        <taxon>Bacteria</taxon>
        <taxon>Pseudomonadati</taxon>
        <taxon>Candidatus Auribacterota</taxon>
        <taxon>Candidatus Auribacteria</taxon>
        <taxon>Candidatus Auribacterales</taxon>
        <taxon>Candidatus Auribacteraceae</taxon>
        <taxon>Candidatus Auribacter</taxon>
    </lineage>
</organism>
<dbReference type="Pfam" id="PF11832">
    <property type="entry name" value="DUF3352"/>
    <property type="match status" value="1"/>
</dbReference>
<gene>
    <name evidence="1" type="ORF">C4541_11045</name>
</gene>
<name>A0A3A4QSM8_9BACT</name>
<protein>
    <submittedName>
        <fullName evidence="1">DUF3352 domain-containing protein</fullName>
    </submittedName>
</protein>